<gene>
    <name evidence="2" type="ORF">E6C27_scaffold34G003430</name>
</gene>
<protein>
    <submittedName>
        <fullName evidence="2">NBS-LRR type resistance protein</fullName>
    </submittedName>
</protein>
<name>A0A5A7SMR3_CUCMM</name>
<reference evidence="2 3" key="1">
    <citation type="submission" date="2019-08" db="EMBL/GenBank/DDBJ databases">
        <title>Draft genome sequences of two oriental melons (Cucumis melo L. var makuwa).</title>
        <authorList>
            <person name="Kwon S.-Y."/>
        </authorList>
    </citation>
    <scope>NUCLEOTIDE SEQUENCE [LARGE SCALE GENOMIC DNA]</scope>
    <source>
        <strain evidence="3">cv. SW 3</strain>
        <tissue evidence="2">Leaf</tissue>
    </source>
</reference>
<evidence type="ECO:0000313" key="2">
    <source>
        <dbReference type="EMBL" id="KAA0026017.1"/>
    </source>
</evidence>
<dbReference type="EMBL" id="SSTE01023063">
    <property type="protein sequence ID" value="KAA0026017.1"/>
    <property type="molecule type" value="Genomic_DNA"/>
</dbReference>
<comment type="caution">
    <text evidence="2">The sequence shown here is derived from an EMBL/GenBank/DDBJ whole genome shotgun (WGS) entry which is preliminary data.</text>
</comment>
<feature type="compositionally biased region" description="Polar residues" evidence="1">
    <location>
        <begin position="162"/>
        <end position="180"/>
    </location>
</feature>
<evidence type="ECO:0000313" key="3">
    <source>
        <dbReference type="Proteomes" id="UP000321393"/>
    </source>
</evidence>
<sequence length="180" mass="19595">MFLYGDHESLSLSDLPLALSLPKRVKQKRSSYPVGCTHQSSDPTGCTHQSSDPIGCNISLVIAYDAHISLMILSDAHISLVIPKNAQCEQRDFLEEVTVGLHSRLEEEPRATIEGTKKLNGLGNSLGLLDGRRRKKKSMVRTDERDDGQLGFKRDGGGLASNPMNERQGSATGFDVGTTT</sequence>
<feature type="compositionally biased region" description="Basic and acidic residues" evidence="1">
    <location>
        <begin position="140"/>
        <end position="156"/>
    </location>
</feature>
<evidence type="ECO:0000256" key="1">
    <source>
        <dbReference type="SAM" id="MobiDB-lite"/>
    </source>
</evidence>
<accession>A0A5A7SMR3</accession>
<feature type="region of interest" description="Disordered" evidence="1">
    <location>
        <begin position="133"/>
        <end position="180"/>
    </location>
</feature>
<dbReference type="AlphaFoldDB" id="A0A5A7SMR3"/>
<organism evidence="2 3">
    <name type="scientific">Cucumis melo var. makuwa</name>
    <name type="common">Oriental melon</name>
    <dbReference type="NCBI Taxonomy" id="1194695"/>
    <lineage>
        <taxon>Eukaryota</taxon>
        <taxon>Viridiplantae</taxon>
        <taxon>Streptophyta</taxon>
        <taxon>Embryophyta</taxon>
        <taxon>Tracheophyta</taxon>
        <taxon>Spermatophyta</taxon>
        <taxon>Magnoliopsida</taxon>
        <taxon>eudicotyledons</taxon>
        <taxon>Gunneridae</taxon>
        <taxon>Pentapetalae</taxon>
        <taxon>rosids</taxon>
        <taxon>fabids</taxon>
        <taxon>Cucurbitales</taxon>
        <taxon>Cucurbitaceae</taxon>
        <taxon>Benincaseae</taxon>
        <taxon>Cucumis</taxon>
    </lineage>
</organism>
<dbReference type="Proteomes" id="UP000321393">
    <property type="component" value="Unassembled WGS sequence"/>
</dbReference>
<dbReference type="OrthoDB" id="26525at2759"/>
<proteinExistence type="predicted"/>